<dbReference type="AlphaFoldDB" id="A0A4R3L7R0"/>
<name>A0A4R3L7R0_9BACL</name>
<dbReference type="RefSeq" id="WP_131923646.1">
    <property type="nucleotide sequence ID" value="NZ_SMAG01000002.1"/>
</dbReference>
<protein>
    <submittedName>
        <fullName evidence="1">Uncharacterized protein</fullName>
    </submittedName>
</protein>
<proteinExistence type="predicted"/>
<sequence length="93" mass="11260">MVFYLKHGEMTLGRLEECERDFPYIYCLFMPTDDFEQFRPLFDEDFRLTNLDQYSADLDDQIRSLELYLISEDGEELGDFQGHIFQNEAWVRE</sequence>
<comment type="caution">
    <text evidence="1">The sequence shown here is derived from an EMBL/GenBank/DDBJ whole genome shotgun (WGS) entry which is preliminary data.</text>
</comment>
<organism evidence="1 2">
    <name type="scientific">Hazenella coriacea</name>
    <dbReference type="NCBI Taxonomy" id="1179467"/>
    <lineage>
        <taxon>Bacteria</taxon>
        <taxon>Bacillati</taxon>
        <taxon>Bacillota</taxon>
        <taxon>Bacilli</taxon>
        <taxon>Bacillales</taxon>
        <taxon>Thermoactinomycetaceae</taxon>
        <taxon>Hazenella</taxon>
    </lineage>
</organism>
<dbReference type="OrthoDB" id="2990961at2"/>
<evidence type="ECO:0000313" key="2">
    <source>
        <dbReference type="Proteomes" id="UP000294937"/>
    </source>
</evidence>
<gene>
    <name evidence="1" type="ORF">EDD58_102234</name>
</gene>
<evidence type="ECO:0000313" key="1">
    <source>
        <dbReference type="EMBL" id="TCS95659.1"/>
    </source>
</evidence>
<accession>A0A4R3L7R0</accession>
<dbReference type="EMBL" id="SMAG01000002">
    <property type="protein sequence ID" value="TCS95659.1"/>
    <property type="molecule type" value="Genomic_DNA"/>
</dbReference>
<reference evidence="1 2" key="1">
    <citation type="submission" date="2019-03" db="EMBL/GenBank/DDBJ databases">
        <title>Genomic Encyclopedia of Type Strains, Phase IV (KMG-IV): sequencing the most valuable type-strain genomes for metagenomic binning, comparative biology and taxonomic classification.</title>
        <authorList>
            <person name="Goeker M."/>
        </authorList>
    </citation>
    <scope>NUCLEOTIDE SEQUENCE [LARGE SCALE GENOMIC DNA]</scope>
    <source>
        <strain evidence="1 2">DSM 45707</strain>
    </source>
</reference>
<dbReference type="Proteomes" id="UP000294937">
    <property type="component" value="Unassembled WGS sequence"/>
</dbReference>
<keyword evidence="2" id="KW-1185">Reference proteome</keyword>